<feature type="region of interest" description="Disordered" evidence="1">
    <location>
        <begin position="105"/>
        <end position="150"/>
    </location>
</feature>
<name>A0ABQ8VX66_9AGAR</name>
<proteinExistence type="predicted"/>
<evidence type="ECO:0000313" key="2">
    <source>
        <dbReference type="EMBL" id="KAJ4500100.1"/>
    </source>
</evidence>
<dbReference type="Proteomes" id="UP001150217">
    <property type="component" value="Unassembled WGS sequence"/>
</dbReference>
<feature type="compositionally biased region" description="Acidic residues" evidence="1">
    <location>
        <begin position="113"/>
        <end position="136"/>
    </location>
</feature>
<reference evidence="2" key="1">
    <citation type="submission" date="2022-08" db="EMBL/GenBank/DDBJ databases">
        <title>A Global Phylogenomic Analysis of the Shiitake Genus Lentinula.</title>
        <authorList>
            <consortium name="DOE Joint Genome Institute"/>
            <person name="Sierra-Patev S."/>
            <person name="Min B."/>
            <person name="Naranjo-Ortiz M."/>
            <person name="Looney B."/>
            <person name="Konkel Z."/>
            <person name="Slot J.C."/>
            <person name="Sakamoto Y."/>
            <person name="Steenwyk J.L."/>
            <person name="Rokas A."/>
            <person name="Carro J."/>
            <person name="Camarero S."/>
            <person name="Ferreira P."/>
            <person name="Molpeceres G."/>
            <person name="Ruiz-Duenas F.J."/>
            <person name="Serrano A."/>
            <person name="Henrissat B."/>
            <person name="Drula E."/>
            <person name="Hughes K.W."/>
            <person name="Mata J.L."/>
            <person name="Ishikawa N.K."/>
            <person name="Vargas-Isla R."/>
            <person name="Ushijima S."/>
            <person name="Smith C.A."/>
            <person name="Ahrendt S."/>
            <person name="Andreopoulos W."/>
            <person name="He G."/>
            <person name="Labutti K."/>
            <person name="Lipzen A."/>
            <person name="Ng V."/>
            <person name="Riley R."/>
            <person name="Sandor L."/>
            <person name="Barry K."/>
            <person name="Martinez A.T."/>
            <person name="Xiao Y."/>
            <person name="Gibbons J.G."/>
            <person name="Terashima K."/>
            <person name="Grigoriev I.V."/>
            <person name="Hibbett D.S."/>
        </authorList>
    </citation>
    <scope>NUCLEOTIDE SEQUENCE</scope>
    <source>
        <strain evidence="2">RHP3577 ss4</strain>
    </source>
</reference>
<evidence type="ECO:0000256" key="1">
    <source>
        <dbReference type="SAM" id="MobiDB-lite"/>
    </source>
</evidence>
<sequence>MSSTSAEYDHHNSASFKVEYHAYMRQPECGLGTRVNLVNHSTYAKCFGGWQFGGNITSNLSSGREKIARTQPTLVSMDMKNNSVGLAAHGLTHNEVLNRINFEAFAQATPTGDDSDNGNDGDGGDDGGNDGGDDGASDGYGSGHDLSNTA</sequence>
<dbReference type="EMBL" id="JANVFT010000007">
    <property type="protein sequence ID" value="KAJ4500100.1"/>
    <property type="molecule type" value="Genomic_DNA"/>
</dbReference>
<organism evidence="2 3">
    <name type="scientific">Lentinula lateritia</name>
    <dbReference type="NCBI Taxonomy" id="40482"/>
    <lineage>
        <taxon>Eukaryota</taxon>
        <taxon>Fungi</taxon>
        <taxon>Dikarya</taxon>
        <taxon>Basidiomycota</taxon>
        <taxon>Agaricomycotina</taxon>
        <taxon>Agaricomycetes</taxon>
        <taxon>Agaricomycetidae</taxon>
        <taxon>Agaricales</taxon>
        <taxon>Marasmiineae</taxon>
        <taxon>Omphalotaceae</taxon>
        <taxon>Lentinula</taxon>
    </lineage>
</organism>
<keyword evidence="3" id="KW-1185">Reference proteome</keyword>
<protein>
    <submittedName>
        <fullName evidence="2">Uncharacterized protein</fullName>
    </submittedName>
</protein>
<evidence type="ECO:0000313" key="3">
    <source>
        <dbReference type="Proteomes" id="UP001150217"/>
    </source>
</evidence>
<gene>
    <name evidence="2" type="ORF">C8R41DRAFT_914568</name>
</gene>
<accession>A0ABQ8VX66</accession>
<comment type="caution">
    <text evidence="2">The sequence shown here is derived from an EMBL/GenBank/DDBJ whole genome shotgun (WGS) entry which is preliminary data.</text>
</comment>